<keyword evidence="2" id="KW-1185">Reference proteome</keyword>
<evidence type="ECO:0000313" key="1">
    <source>
        <dbReference type="EMBL" id="KAG8010452.1"/>
    </source>
</evidence>
<gene>
    <name evidence="1" type="primary">PPWD1.4</name>
    <name evidence="1" type="ORF">GBF38_009515</name>
</gene>
<keyword evidence="1" id="KW-0413">Isomerase</keyword>
<protein>
    <submittedName>
        <fullName evidence="1">Peptidylprolyl isomerase domain and WD repeat-containing protein 1</fullName>
    </submittedName>
</protein>
<dbReference type="EMBL" id="CM024803">
    <property type="protein sequence ID" value="KAG8010452.1"/>
    <property type="molecule type" value="Genomic_DNA"/>
</dbReference>
<sequence>MATIASDRKVRIFRFLTGKLMRVFDESLTMFTELQQMRQQLPDMEFGRRMAVERELEKVDGIRLTNIIFDETGHFVLYGTMLGIKVINVETNRCVRILGKLENIRVVQLSLFQGVAKAMHVAPTFTKREPEDTKSADSDRDIFNEKPSKEEVMAATQAEGPKRVSDSAIIHTTMGDIHIKLFPVECPKTVENFCVHSRNGYYNGHIFHRVIKGFMIQTGDPTGTGMGGESIWGGEFEDEFHATLRHDRPYTLSMANGGPGTNGSQFFITVVPTPWLDNKHTVFGRCTKGMEAVQRISNMKVNPKTDKPYEDISIINITIK</sequence>
<evidence type="ECO:0000313" key="2">
    <source>
        <dbReference type="Proteomes" id="UP000805704"/>
    </source>
</evidence>
<proteinExistence type="predicted"/>
<reference evidence="1" key="1">
    <citation type="submission" date="2020-04" db="EMBL/GenBank/DDBJ databases">
        <title>A chromosome-scale assembly and high-density genetic map of the yellow drum (Nibea albiflora) genome.</title>
        <authorList>
            <person name="Xu D."/>
            <person name="Zhang W."/>
            <person name="Chen R."/>
            <person name="Tan P."/>
            <person name="Wang L."/>
            <person name="Song H."/>
            <person name="Tian L."/>
            <person name="Zhu Q."/>
            <person name="Wang B."/>
        </authorList>
    </citation>
    <scope>NUCLEOTIDE SEQUENCE</scope>
    <source>
        <strain evidence="1">ZJHYS-2018</strain>
    </source>
</reference>
<organism evidence="1 2">
    <name type="scientific">Nibea albiflora</name>
    <name type="common">Yellow drum</name>
    <name type="synonym">Corvina albiflora</name>
    <dbReference type="NCBI Taxonomy" id="240163"/>
    <lineage>
        <taxon>Eukaryota</taxon>
        <taxon>Metazoa</taxon>
        <taxon>Chordata</taxon>
        <taxon>Craniata</taxon>
        <taxon>Vertebrata</taxon>
        <taxon>Euteleostomi</taxon>
        <taxon>Actinopterygii</taxon>
        <taxon>Neopterygii</taxon>
        <taxon>Teleostei</taxon>
        <taxon>Neoteleostei</taxon>
        <taxon>Acanthomorphata</taxon>
        <taxon>Eupercaria</taxon>
        <taxon>Sciaenidae</taxon>
        <taxon>Nibea</taxon>
    </lineage>
</organism>
<comment type="caution">
    <text evidence="1">The sequence shown here is derived from an EMBL/GenBank/DDBJ whole genome shotgun (WGS) entry which is preliminary data.</text>
</comment>
<accession>A0ACB7F8E0</accession>
<name>A0ACB7F8E0_NIBAL</name>
<dbReference type="Proteomes" id="UP000805704">
    <property type="component" value="Chromosome 15"/>
</dbReference>